<dbReference type="EMBL" id="JARPOI010000017">
    <property type="protein sequence ID" value="KAJ9140600.1"/>
    <property type="molecule type" value="Genomic_DNA"/>
</dbReference>
<evidence type="ECO:0000313" key="3">
    <source>
        <dbReference type="Proteomes" id="UP001174677"/>
    </source>
</evidence>
<organism evidence="2 3">
    <name type="scientific">Hevea brasiliensis</name>
    <name type="common">Para rubber tree</name>
    <name type="synonym">Siphonia brasiliensis</name>
    <dbReference type="NCBI Taxonomy" id="3981"/>
    <lineage>
        <taxon>Eukaryota</taxon>
        <taxon>Viridiplantae</taxon>
        <taxon>Streptophyta</taxon>
        <taxon>Embryophyta</taxon>
        <taxon>Tracheophyta</taxon>
        <taxon>Spermatophyta</taxon>
        <taxon>Magnoliopsida</taxon>
        <taxon>eudicotyledons</taxon>
        <taxon>Gunneridae</taxon>
        <taxon>Pentapetalae</taxon>
        <taxon>rosids</taxon>
        <taxon>fabids</taxon>
        <taxon>Malpighiales</taxon>
        <taxon>Euphorbiaceae</taxon>
        <taxon>Crotonoideae</taxon>
        <taxon>Micrandreae</taxon>
        <taxon>Hevea</taxon>
    </lineage>
</organism>
<dbReference type="PANTHER" id="PTHR33914">
    <property type="entry name" value="18S PRE-RIBOSOMAL ASSEMBLY PROTEIN GAR2-LIKE PROTEIN"/>
    <property type="match status" value="1"/>
</dbReference>
<dbReference type="PANTHER" id="PTHR33914:SF16">
    <property type="entry name" value="18S PRE-RIBOSOMAL ASSEMBLY PROTEIN GAR2-RELATED PROTEIN"/>
    <property type="match status" value="1"/>
</dbReference>
<name>A0ABQ9KL68_HEVBR</name>
<evidence type="ECO:0008006" key="4">
    <source>
        <dbReference type="Google" id="ProtNLM"/>
    </source>
</evidence>
<proteinExistence type="predicted"/>
<feature type="region of interest" description="Disordered" evidence="1">
    <location>
        <begin position="378"/>
        <end position="405"/>
    </location>
</feature>
<comment type="caution">
    <text evidence="2">The sequence shown here is derived from an EMBL/GenBank/DDBJ whole genome shotgun (WGS) entry which is preliminary data.</text>
</comment>
<sequence>MKLDGKQVFCQGTIDHKPDSKLFGYNNIALDSTGLQSGNGIVNEDQYGVFSSMNGKEGNADQVKYAVNEEDNWHASKLDGSMGVDDSTSDNEKEVRDFVAPTPLTHSSLKIESFEKNKVFYVDKSVMESELPELVVCYRDSAYHIVKDICIDEGVPSQDRFLFDPGVSEENLCTILPPEDINSEIAKERVNLDAFIPDDMKPSAKKEKSTLYLPIPDVLISTEEKGSKNEFSLECDFKKLIPVGETEVDSKEEIANVASKEIFSFGQLLSTPEVGTELSQPESTHNSIGETELQSVQRPCENTIMATASGCEESENGNEQVLLVNPVVYAAEESDFGHQEAVLGTLALDSTAKASDHGHDETVVASNALNFTTEGLENGSSGDKMASHNGVSVSQSTRKIEGESSCNNRVETKIITFNSLSSPPTASGGEDDSQNCGSGRTETCSFLPEETSTEPLSSQLQYSLGETSFSAAVPLSGLISYSGPIANSGSVSLRSDSSTTSTRSFAFPILQSEWNSSPVRMAKADRRHHRKHRNWREGLLCCRF</sequence>
<dbReference type="InterPro" id="IPR040378">
    <property type="entry name" value="BASL"/>
</dbReference>
<keyword evidence="3" id="KW-1185">Reference proteome</keyword>
<dbReference type="Proteomes" id="UP001174677">
    <property type="component" value="Chromosome 17"/>
</dbReference>
<evidence type="ECO:0000256" key="1">
    <source>
        <dbReference type="SAM" id="MobiDB-lite"/>
    </source>
</evidence>
<feature type="compositionally biased region" description="Polar residues" evidence="1">
    <location>
        <begin position="434"/>
        <end position="444"/>
    </location>
</feature>
<reference evidence="2" key="1">
    <citation type="journal article" date="2023" name="Plant Biotechnol. J.">
        <title>Chromosome-level wild Hevea brasiliensis genome provides new tools for genomic-assisted breeding and valuable loci to elevate rubber yield.</title>
        <authorList>
            <person name="Cheng H."/>
            <person name="Song X."/>
            <person name="Hu Y."/>
            <person name="Wu T."/>
            <person name="Yang Q."/>
            <person name="An Z."/>
            <person name="Feng S."/>
            <person name="Deng Z."/>
            <person name="Wu W."/>
            <person name="Zeng X."/>
            <person name="Tu M."/>
            <person name="Wang X."/>
            <person name="Huang H."/>
        </authorList>
    </citation>
    <scope>NUCLEOTIDE SEQUENCE</scope>
    <source>
        <strain evidence="2">MT/VB/25A 57/8</strain>
    </source>
</reference>
<evidence type="ECO:0000313" key="2">
    <source>
        <dbReference type="EMBL" id="KAJ9140600.1"/>
    </source>
</evidence>
<gene>
    <name evidence="2" type="ORF">P3X46_031231</name>
</gene>
<feature type="region of interest" description="Disordered" evidence="1">
    <location>
        <begin position="419"/>
        <end position="452"/>
    </location>
</feature>
<accession>A0ABQ9KL68</accession>
<dbReference type="EMBL" id="JARPOI010000017">
    <property type="protein sequence ID" value="KAJ9140601.1"/>
    <property type="molecule type" value="Genomic_DNA"/>
</dbReference>
<protein>
    <recommendedName>
        <fullName evidence="4">18S pre-ribosomal assembly protein gar2-like protein</fullName>
    </recommendedName>
</protein>